<dbReference type="PANTHER" id="PTHR32305:SF15">
    <property type="entry name" value="PROTEIN RHSA-RELATED"/>
    <property type="match status" value="1"/>
</dbReference>
<evidence type="ECO:0000313" key="2">
    <source>
        <dbReference type="EMBL" id="CCV66569.1"/>
    </source>
</evidence>
<dbReference type="Proteomes" id="UP000032737">
    <property type="component" value="Chromosome"/>
</dbReference>
<dbReference type="Pfam" id="PF05593">
    <property type="entry name" value="RHS_repeat"/>
    <property type="match status" value="1"/>
</dbReference>
<keyword evidence="3" id="KW-1185">Reference proteome</keyword>
<dbReference type="InterPro" id="IPR031325">
    <property type="entry name" value="RHS_repeat"/>
</dbReference>
<dbReference type="Gene3D" id="2.180.10.10">
    <property type="entry name" value="RHS repeat-associated core"/>
    <property type="match status" value="1"/>
</dbReference>
<dbReference type="KEGG" id="abra:BN85315480"/>
<sequence length="650" mass="71747">MDVWQTVVLTWDGDTYNVYDGVDTKTETATLSLEGSQTVVGSNLNGFNPDKHLNGQLEMLAYKDDVVDSTIISKLCQTNHMMSVKTYVDHLGRSTKDVINTGLHTLENSYTYKAPGAGKSSLQVESIQKYDSTTVIYSYDALGNVTSMITPDGTYEYEYDYLNRLVREYNPIDGQPLGRTLIMTYTGNNNIQFKKYYNGNQPLSTQLTPNESYEYKHDNAWKDQLTRIIKYVDNVEDSTETISYAGSNFIGNPSQIGSKSLTWSGRRLTAITEPNKDNIEYFYNEAGIRTKKIVGSDITTYELNGSNIISETKNGTITTRYIYNERGLLVGFEYLSKMYYYIRDLLGIITEIVDENKVVMVSYKYDAKGRLLNKVYTPNTTGEIIAELNSFIYKGYYLDEETGWYYLKNRFYDSKIQRFINSDSETGDVGDIYGTNLFAYCENNPVNLVDDSRNWPKWLTTAIVVVAAVIVIAAVSVATAGLGPLVLVGAGVGAGIGGATSVVTQLITTGEVDPQQLFIDIAIGGVMGAFGGSAIGRLGMTIAGGITGSAGELASQLVSVGPIEWGRVIGSGATGALFGFISGPGVQHGRLTNIQKVRVRQSNPNSKARHIKNLNKQMNKYVSRLLNSGNKDIKKNIIWDVVSSILDELI</sequence>
<protein>
    <recommendedName>
        <fullName evidence="4">Rhs family protein</fullName>
    </recommendedName>
</protein>
<gene>
    <name evidence="2" type="ORF">BN85315480</name>
</gene>
<keyword evidence="1" id="KW-1133">Transmembrane helix</keyword>
<dbReference type="InterPro" id="IPR022385">
    <property type="entry name" value="Rhs_assc_core"/>
</dbReference>
<feature type="transmembrane region" description="Helical" evidence="1">
    <location>
        <begin position="485"/>
        <end position="507"/>
    </location>
</feature>
<dbReference type="NCBIfam" id="TIGR03696">
    <property type="entry name" value="Rhs_assc_core"/>
    <property type="match status" value="1"/>
</dbReference>
<dbReference type="PANTHER" id="PTHR32305">
    <property type="match status" value="1"/>
</dbReference>
<evidence type="ECO:0000256" key="1">
    <source>
        <dbReference type="SAM" id="Phobius"/>
    </source>
</evidence>
<evidence type="ECO:0000313" key="3">
    <source>
        <dbReference type="Proteomes" id="UP000032737"/>
    </source>
</evidence>
<accession>U4KTE9</accession>
<proteinExistence type="predicted"/>
<dbReference type="NCBIfam" id="TIGR01643">
    <property type="entry name" value="YD_repeat_2x"/>
    <property type="match status" value="1"/>
</dbReference>
<dbReference type="HOGENOM" id="CLU_421293_0_0_14"/>
<dbReference type="RefSeq" id="WP_030005423.1">
    <property type="nucleotide sequence ID" value="NC_022549.1"/>
</dbReference>
<dbReference type="AlphaFoldDB" id="U4KTE9"/>
<dbReference type="STRING" id="61635.BN85315480"/>
<dbReference type="OrthoDB" id="411402at2"/>
<keyword evidence="1" id="KW-0812">Transmembrane</keyword>
<evidence type="ECO:0008006" key="4">
    <source>
        <dbReference type="Google" id="ProtNLM"/>
    </source>
</evidence>
<dbReference type="InterPro" id="IPR006530">
    <property type="entry name" value="YD"/>
</dbReference>
<name>U4KTE9_9MOLU</name>
<reference evidence="2 3" key="1">
    <citation type="journal article" date="2013" name="J. Mol. Microbiol. Biotechnol.">
        <title>Analysis of the Complete Genomes of Acholeplasma brassicae , A. palmae and A. laidlawii and Their Comparison to the Obligate Parasites from ' Candidatus Phytoplasma'.</title>
        <authorList>
            <person name="Kube M."/>
            <person name="Siewert C."/>
            <person name="Migdoll A.M."/>
            <person name="Duduk B."/>
            <person name="Holz S."/>
            <person name="Rabus R."/>
            <person name="Seemuller E."/>
            <person name="Mitrovic J."/>
            <person name="Muller I."/>
            <person name="Buttner C."/>
            <person name="Reinhardt R."/>
        </authorList>
    </citation>
    <scope>NUCLEOTIDE SEQUENCE [LARGE SCALE GENOMIC DNA]</scope>
    <source>
        <strain evidence="3">0502</strain>
    </source>
</reference>
<organism evidence="2 3">
    <name type="scientific">Acholeplasma brassicae</name>
    <dbReference type="NCBI Taxonomy" id="61635"/>
    <lineage>
        <taxon>Bacteria</taxon>
        <taxon>Bacillati</taxon>
        <taxon>Mycoplasmatota</taxon>
        <taxon>Mollicutes</taxon>
        <taxon>Acholeplasmatales</taxon>
        <taxon>Acholeplasmataceae</taxon>
        <taxon>Acholeplasma</taxon>
    </lineage>
</organism>
<keyword evidence="1" id="KW-0472">Membrane</keyword>
<feature type="transmembrane region" description="Helical" evidence="1">
    <location>
        <begin position="458"/>
        <end position="478"/>
    </location>
</feature>
<dbReference type="InterPro" id="IPR050708">
    <property type="entry name" value="T6SS_VgrG/RHS"/>
</dbReference>
<dbReference type="EMBL" id="FO681348">
    <property type="protein sequence ID" value="CCV66569.1"/>
    <property type="molecule type" value="Genomic_DNA"/>
</dbReference>